<feature type="binding site" evidence="7">
    <location>
        <position position="94"/>
    </location>
    <ligand>
        <name>4-imidazolone-5-propanoate</name>
        <dbReference type="ChEBI" id="CHEBI:77893"/>
    </ligand>
</feature>
<comment type="caution">
    <text evidence="9">The sequence shown here is derived from an EMBL/GenBank/DDBJ whole genome shotgun (WGS) entry which is preliminary data.</text>
</comment>
<dbReference type="Pfam" id="PF01979">
    <property type="entry name" value="Amidohydro_1"/>
    <property type="match status" value="1"/>
</dbReference>
<dbReference type="NCBIfam" id="TIGR01224">
    <property type="entry name" value="hutI"/>
    <property type="match status" value="1"/>
</dbReference>
<dbReference type="EC" id="3.5.2.7" evidence="1 7"/>
<dbReference type="PANTHER" id="PTHR42752">
    <property type="entry name" value="IMIDAZOLONEPROPIONASE"/>
    <property type="match status" value="1"/>
</dbReference>
<protein>
    <recommendedName>
        <fullName evidence="1 7">Imidazolonepropionase</fullName>
        <ecNumber evidence="1 7">3.5.2.7</ecNumber>
    </recommendedName>
    <alternativeName>
        <fullName evidence="7">Imidazolone-5-propionate hydrolase</fullName>
    </alternativeName>
</protein>
<feature type="binding site" evidence="7">
    <location>
        <position position="87"/>
    </location>
    <ligand>
        <name>Fe(3+)</name>
        <dbReference type="ChEBI" id="CHEBI:29034"/>
    </ligand>
</feature>
<evidence type="ECO:0000256" key="2">
    <source>
        <dbReference type="ARBA" id="ARBA00022723"/>
    </source>
</evidence>
<dbReference type="Proteomes" id="UP000032309">
    <property type="component" value="Unassembled WGS sequence"/>
</dbReference>
<sequence length="424" mass="47028">MNMLPDLFVQNIGQLVTVADASQKPKTFHRMDEIGIIKDGAVVIRDGYFIDIGTTRKLKKKYHRKDTKIIDAAGKVVLPGFVDCHTHTIFGGDRTGEFIQRIQGETYLEILKKGGGILSTVENTRKLKIQNLAELSRKHLDTMLLHGTTTVEIKSGYGLDMKSELKILKTIQYLQKTHPMDIVATFLGAHVIPPEYKHSPNSYVNLICNMLPKVKPYATFCDVFCDEGAFSAEQSERILKTAKASSFRLKIHTNEFKDIGGVSLAIQLNAISADHLDNIKQRDIVRLKKSNILCVLLPGVPFFLMKDTYAPARKMIENGVPVALATDFNPGTCPSGNMQMIITLACLKMGMTPAQAINATTINAAHAIGAAHRIGSIEVGKQADMIILDIQEYTQLPYYFSINHVKTTIKKGKIVVENMQLIDS</sequence>
<evidence type="ECO:0000313" key="10">
    <source>
        <dbReference type="Proteomes" id="UP000032309"/>
    </source>
</evidence>
<comment type="catalytic activity">
    <reaction evidence="7">
        <text>4-imidazolone-5-propanoate + H2O = N-formimidoyl-L-glutamate</text>
        <dbReference type="Rhea" id="RHEA:23660"/>
        <dbReference type="ChEBI" id="CHEBI:15377"/>
        <dbReference type="ChEBI" id="CHEBI:58928"/>
        <dbReference type="ChEBI" id="CHEBI:77893"/>
        <dbReference type="EC" id="3.5.2.7"/>
    </reaction>
</comment>
<comment type="pathway">
    <text evidence="7">Amino-acid degradation; L-histidine degradation into L-glutamate; N-formimidoyl-L-glutamate from L-histidine: step 3/3.</text>
</comment>
<feature type="binding site" evidence="7">
    <location>
        <position position="87"/>
    </location>
    <ligand>
        <name>Zn(2+)</name>
        <dbReference type="ChEBI" id="CHEBI:29105"/>
    </ligand>
</feature>
<keyword evidence="7" id="KW-0963">Cytoplasm</keyword>
<evidence type="ECO:0000256" key="6">
    <source>
        <dbReference type="ARBA" id="ARBA00023004"/>
    </source>
</evidence>
<reference evidence="10" key="1">
    <citation type="journal article" date="2015" name="Genome Announc.">
        <title>Draft Genome Sequence of an Anaerobic Ammonium-Oxidizing Bacterium, "Candidatus Brocadia sinica".</title>
        <authorList>
            <person name="Oshiki M."/>
            <person name="Shinyako-Hata K."/>
            <person name="Satoh H."/>
            <person name="Okabe S."/>
        </authorList>
    </citation>
    <scope>NUCLEOTIDE SEQUENCE [LARGE SCALE GENOMIC DNA]</scope>
    <source>
        <strain evidence="10">JPN1</strain>
    </source>
</reference>
<keyword evidence="2 7" id="KW-0479">Metal-binding</keyword>
<keyword evidence="3 7" id="KW-0378">Hydrolase</keyword>
<evidence type="ECO:0000256" key="4">
    <source>
        <dbReference type="ARBA" id="ARBA00022808"/>
    </source>
</evidence>
<dbReference type="InterPro" id="IPR006680">
    <property type="entry name" value="Amidohydro-rel"/>
</dbReference>
<evidence type="ECO:0000256" key="7">
    <source>
        <dbReference type="HAMAP-Rule" id="MF_00372"/>
    </source>
</evidence>
<feature type="binding site" evidence="7">
    <location>
        <position position="327"/>
    </location>
    <ligand>
        <name>Fe(3+)</name>
        <dbReference type="ChEBI" id="CHEBI:29034"/>
    </ligand>
</feature>
<comment type="function">
    <text evidence="7">Catalyzes the hydrolytic cleavage of the carbon-nitrogen bond in imidazolone-5-propanoate to yield N-formimidoyl-L-glutamate. It is the third step in the universal histidine degradation pathway.</text>
</comment>
<proteinExistence type="inferred from homology"/>
<evidence type="ECO:0000256" key="3">
    <source>
        <dbReference type="ARBA" id="ARBA00022801"/>
    </source>
</evidence>
<feature type="binding site" evidence="7">
    <location>
        <position position="252"/>
    </location>
    <ligand>
        <name>Fe(3+)</name>
        <dbReference type="ChEBI" id="CHEBI:29034"/>
    </ligand>
</feature>
<evidence type="ECO:0000256" key="1">
    <source>
        <dbReference type="ARBA" id="ARBA00012864"/>
    </source>
</evidence>
<feature type="binding site" evidence="7">
    <location>
        <position position="157"/>
    </location>
    <ligand>
        <name>4-imidazolone-5-propanoate</name>
        <dbReference type="ChEBI" id="CHEBI:77893"/>
    </ligand>
</feature>
<name>A0ABQ0JYM4_9BACT</name>
<feature type="binding site" evidence="7">
    <location>
        <position position="332"/>
    </location>
    <ligand>
        <name>4-imidazolone-5-propanoate</name>
        <dbReference type="ChEBI" id="CHEBI:77893"/>
    </ligand>
</feature>
<dbReference type="InterPro" id="IPR005920">
    <property type="entry name" value="HutI"/>
</dbReference>
<comment type="similarity">
    <text evidence="7">Belongs to the metallo-dependent hydrolases superfamily. HutI family.</text>
</comment>
<evidence type="ECO:0000313" key="9">
    <source>
        <dbReference type="EMBL" id="GAN33837.1"/>
    </source>
</evidence>
<feature type="binding site" evidence="7">
    <location>
        <position position="190"/>
    </location>
    <ligand>
        <name>4-imidazolone-5-propanoate</name>
        <dbReference type="ChEBI" id="CHEBI:77893"/>
    </ligand>
</feature>
<dbReference type="SUPFAM" id="SSF51338">
    <property type="entry name" value="Composite domain of metallo-dependent hydrolases"/>
    <property type="match status" value="1"/>
</dbReference>
<feature type="binding site" evidence="7">
    <location>
        <position position="327"/>
    </location>
    <ligand>
        <name>Zn(2+)</name>
        <dbReference type="ChEBI" id="CHEBI:29105"/>
    </ligand>
</feature>
<feature type="binding site" evidence="7">
    <location>
        <position position="85"/>
    </location>
    <ligand>
        <name>Zn(2+)</name>
        <dbReference type="ChEBI" id="CHEBI:29105"/>
    </ligand>
</feature>
<accession>A0ABQ0JYM4</accession>
<feature type="binding site" evidence="7">
    <location>
        <position position="331"/>
    </location>
    <ligand>
        <name>N-formimidoyl-L-glutamate</name>
        <dbReference type="ChEBI" id="CHEBI:58928"/>
    </ligand>
</feature>
<gene>
    <name evidence="7" type="primary">hutI</name>
    <name evidence="9" type="ORF">BROSI_A2371</name>
</gene>
<evidence type="ECO:0000256" key="5">
    <source>
        <dbReference type="ARBA" id="ARBA00022833"/>
    </source>
</evidence>
<dbReference type="Gene3D" id="2.30.40.10">
    <property type="entry name" value="Urease, subunit C, domain 1"/>
    <property type="match status" value="1"/>
</dbReference>
<organism evidence="9 10">
    <name type="scientific">Candidatus Brocadia sinica JPN1</name>
    <dbReference type="NCBI Taxonomy" id="1197129"/>
    <lineage>
        <taxon>Bacteria</taxon>
        <taxon>Pseudomonadati</taxon>
        <taxon>Planctomycetota</taxon>
        <taxon>Candidatus Brocadiia</taxon>
        <taxon>Candidatus Brocadiales</taxon>
        <taxon>Candidatus Brocadiaceae</taxon>
        <taxon>Candidatus Brocadia</taxon>
    </lineage>
</organism>
<comment type="cofactor">
    <cofactor evidence="7">
        <name>Zn(2+)</name>
        <dbReference type="ChEBI" id="CHEBI:29105"/>
    </cofactor>
    <cofactor evidence="7">
        <name>Fe(3+)</name>
        <dbReference type="ChEBI" id="CHEBI:29034"/>
    </cofactor>
    <text evidence="7">Binds 1 zinc or iron ion per subunit.</text>
</comment>
<dbReference type="InterPro" id="IPR032466">
    <property type="entry name" value="Metal_Hydrolase"/>
</dbReference>
<feature type="binding site" evidence="7">
    <location>
        <position position="85"/>
    </location>
    <ligand>
        <name>Fe(3+)</name>
        <dbReference type="ChEBI" id="CHEBI:29034"/>
    </ligand>
</feature>
<evidence type="ECO:0000259" key="8">
    <source>
        <dbReference type="Pfam" id="PF01979"/>
    </source>
</evidence>
<feature type="binding site" evidence="7">
    <location>
        <position position="329"/>
    </location>
    <ligand>
        <name>N-formimidoyl-L-glutamate</name>
        <dbReference type="ChEBI" id="CHEBI:58928"/>
    </ligand>
</feature>
<dbReference type="PANTHER" id="PTHR42752:SF1">
    <property type="entry name" value="IMIDAZOLONEPROPIONASE-RELATED"/>
    <property type="match status" value="1"/>
</dbReference>
<feature type="domain" description="Amidohydrolase-related" evidence="8">
    <location>
        <begin position="76"/>
        <end position="415"/>
    </location>
</feature>
<feature type="binding site" evidence="7">
    <location>
        <position position="255"/>
    </location>
    <ligand>
        <name>4-imidazolone-5-propanoate</name>
        <dbReference type="ChEBI" id="CHEBI:77893"/>
    </ligand>
</feature>
<dbReference type="HAMAP" id="MF_00372">
    <property type="entry name" value="HutI"/>
    <property type="match status" value="1"/>
</dbReference>
<keyword evidence="4 7" id="KW-0369">Histidine metabolism</keyword>
<dbReference type="SUPFAM" id="SSF51556">
    <property type="entry name" value="Metallo-dependent hydrolases"/>
    <property type="match status" value="1"/>
</dbReference>
<dbReference type="InterPro" id="IPR011059">
    <property type="entry name" value="Metal-dep_hydrolase_composite"/>
</dbReference>
<keyword evidence="10" id="KW-1185">Reference proteome</keyword>
<dbReference type="EMBL" id="BAFN01000001">
    <property type="protein sequence ID" value="GAN33837.1"/>
    <property type="molecule type" value="Genomic_DNA"/>
</dbReference>
<dbReference type="Gene3D" id="3.20.20.140">
    <property type="entry name" value="Metal-dependent hydrolases"/>
    <property type="match status" value="1"/>
</dbReference>
<feature type="binding site" evidence="7">
    <location>
        <position position="252"/>
    </location>
    <ligand>
        <name>Zn(2+)</name>
        <dbReference type="ChEBI" id="CHEBI:29105"/>
    </ligand>
</feature>
<keyword evidence="6 7" id="KW-0408">Iron</keyword>
<feature type="binding site" evidence="7">
    <location>
        <position position="157"/>
    </location>
    <ligand>
        <name>N-formimidoyl-L-glutamate</name>
        <dbReference type="ChEBI" id="CHEBI:58928"/>
    </ligand>
</feature>
<dbReference type="CDD" id="cd01296">
    <property type="entry name" value="Imidazolone-5PH"/>
    <property type="match status" value="1"/>
</dbReference>
<comment type="subcellular location">
    <subcellularLocation>
        <location evidence="7">Cytoplasm</location>
    </subcellularLocation>
</comment>
<keyword evidence="5 7" id="KW-0862">Zinc</keyword>